<dbReference type="CDD" id="cd02440">
    <property type="entry name" value="AdoMet_MTases"/>
    <property type="match status" value="1"/>
</dbReference>
<gene>
    <name evidence="2" type="ORF">BKA55DRAFT_705604</name>
</gene>
<reference evidence="2" key="1">
    <citation type="journal article" date="2021" name="Nat. Commun.">
        <title>Genetic determinants of endophytism in the Arabidopsis root mycobiome.</title>
        <authorList>
            <person name="Mesny F."/>
            <person name="Miyauchi S."/>
            <person name="Thiergart T."/>
            <person name="Pickel B."/>
            <person name="Atanasova L."/>
            <person name="Karlsson M."/>
            <person name="Huettel B."/>
            <person name="Barry K.W."/>
            <person name="Haridas S."/>
            <person name="Chen C."/>
            <person name="Bauer D."/>
            <person name="Andreopoulos W."/>
            <person name="Pangilinan J."/>
            <person name="LaButti K."/>
            <person name="Riley R."/>
            <person name="Lipzen A."/>
            <person name="Clum A."/>
            <person name="Drula E."/>
            <person name="Henrissat B."/>
            <person name="Kohler A."/>
            <person name="Grigoriev I.V."/>
            <person name="Martin F.M."/>
            <person name="Hacquard S."/>
        </authorList>
    </citation>
    <scope>NUCLEOTIDE SEQUENCE</scope>
    <source>
        <strain evidence="2">MPI-CAGE-AT-0023</strain>
    </source>
</reference>
<keyword evidence="2" id="KW-0489">Methyltransferase</keyword>
<dbReference type="InterPro" id="IPR029063">
    <property type="entry name" value="SAM-dependent_MTases_sf"/>
</dbReference>
<dbReference type="GO" id="GO:0032259">
    <property type="term" value="P:methylation"/>
    <property type="evidence" value="ECO:0007669"/>
    <property type="project" value="UniProtKB-KW"/>
</dbReference>
<keyword evidence="3" id="KW-1185">Reference proteome</keyword>
<evidence type="ECO:0000259" key="1">
    <source>
        <dbReference type="Pfam" id="PF08241"/>
    </source>
</evidence>
<dbReference type="GO" id="GO:0008757">
    <property type="term" value="F:S-adenosylmethionine-dependent methyltransferase activity"/>
    <property type="evidence" value="ECO:0007669"/>
    <property type="project" value="InterPro"/>
</dbReference>
<dbReference type="EMBL" id="JAGMUX010000013">
    <property type="protein sequence ID" value="KAH7240800.1"/>
    <property type="molecule type" value="Genomic_DNA"/>
</dbReference>
<keyword evidence="2" id="KW-0808">Transferase</keyword>
<dbReference type="SUPFAM" id="SSF53335">
    <property type="entry name" value="S-adenosyl-L-methionine-dependent methyltransferases"/>
    <property type="match status" value="1"/>
</dbReference>
<dbReference type="AlphaFoldDB" id="A0A9P9GLL9"/>
<evidence type="ECO:0000313" key="3">
    <source>
        <dbReference type="Proteomes" id="UP000720189"/>
    </source>
</evidence>
<dbReference type="Pfam" id="PF08241">
    <property type="entry name" value="Methyltransf_11"/>
    <property type="match status" value="1"/>
</dbReference>
<proteinExistence type="predicted"/>
<dbReference type="Proteomes" id="UP000720189">
    <property type="component" value="Unassembled WGS sequence"/>
</dbReference>
<feature type="domain" description="Methyltransferase type 11" evidence="1">
    <location>
        <begin position="115"/>
        <end position="213"/>
    </location>
</feature>
<evidence type="ECO:0000313" key="2">
    <source>
        <dbReference type="EMBL" id="KAH7240800.1"/>
    </source>
</evidence>
<organism evidence="2 3">
    <name type="scientific">Fusarium redolens</name>
    <dbReference type="NCBI Taxonomy" id="48865"/>
    <lineage>
        <taxon>Eukaryota</taxon>
        <taxon>Fungi</taxon>
        <taxon>Dikarya</taxon>
        <taxon>Ascomycota</taxon>
        <taxon>Pezizomycotina</taxon>
        <taxon>Sordariomycetes</taxon>
        <taxon>Hypocreomycetidae</taxon>
        <taxon>Hypocreales</taxon>
        <taxon>Nectriaceae</taxon>
        <taxon>Fusarium</taxon>
        <taxon>Fusarium redolens species complex</taxon>
    </lineage>
</organism>
<name>A0A9P9GLL9_FUSRE</name>
<dbReference type="OrthoDB" id="2013972at2759"/>
<comment type="caution">
    <text evidence="2">The sequence shown here is derived from an EMBL/GenBank/DDBJ whole genome shotgun (WGS) entry which is preliminary data.</text>
</comment>
<protein>
    <submittedName>
        <fullName evidence="2">S-adenosyl-L-methionine-dependent methyltransferase</fullName>
    </submittedName>
</protein>
<sequence>MNKHKLEFIRKELYSQNTNEIVLVKIKEGLLTQTFADIGNIFEHAGSVNFVPFPYLNLHLKMNAPESDRTFSPKQALTPTPELYGEIVGDGMERLAAVSLTCIEPFGDSEVIFHDVGCGLGAGTAAVASLKKDNIIIKGTDIDENVVKLYRQNVAKNQWPAEAFKMDASALDFPDETFTHCIGNALLFVLPNDGVDAIKEIHRTLKPGGIAIINSWAHTPTIPAIHAAAKKTRPAATPLPREGLDKWENEVHLRDVIIKGGFTPDNVAITQKDVHVTVGDLKRFATMIWSFIGGTSKAGWLESDEENWDTAVEAVIEALTQTEGFEKLEDGRNKIMFQAHVAVATK</sequence>
<dbReference type="RefSeq" id="XP_046046314.1">
    <property type="nucleotide sequence ID" value="XM_046200667.1"/>
</dbReference>
<accession>A0A9P9GLL9</accession>
<dbReference type="GeneID" id="70230621"/>
<dbReference type="Gene3D" id="3.40.50.150">
    <property type="entry name" value="Vaccinia Virus protein VP39"/>
    <property type="match status" value="1"/>
</dbReference>
<dbReference type="InterPro" id="IPR013216">
    <property type="entry name" value="Methyltransf_11"/>
</dbReference>